<dbReference type="InterPro" id="IPR019368">
    <property type="entry name" value="Ribosomal_mS29"/>
</dbReference>
<organism evidence="8 9">
    <name type="scientific">Naematelia encephala</name>
    <dbReference type="NCBI Taxonomy" id="71784"/>
    <lineage>
        <taxon>Eukaryota</taxon>
        <taxon>Fungi</taxon>
        <taxon>Dikarya</taxon>
        <taxon>Basidiomycota</taxon>
        <taxon>Agaricomycotina</taxon>
        <taxon>Tremellomycetes</taxon>
        <taxon>Tremellales</taxon>
        <taxon>Naemateliaceae</taxon>
        <taxon>Naematelia</taxon>
    </lineage>
</organism>
<proteinExistence type="inferred from homology"/>
<reference evidence="8 9" key="1">
    <citation type="submission" date="2016-07" db="EMBL/GenBank/DDBJ databases">
        <title>Pervasive Adenine N6-methylation of Active Genes in Fungi.</title>
        <authorList>
            <consortium name="DOE Joint Genome Institute"/>
            <person name="Mondo S.J."/>
            <person name="Dannebaum R.O."/>
            <person name="Kuo R.C."/>
            <person name="Labutti K."/>
            <person name="Haridas S."/>
            <person name="Kuo A."/>
            <person name="Salamov A."/>
            <person name="Ahrendt S.R."/>
            <person name="Lipzen A."/>
            <person name="Sullivan W."/>
            <person name="Andreopoulos W.B."/>
            <person name="Clum A."/>
            <person name="Lindquist E."/>
            <person name="Daum C."/>
            <person name="Ramamoorthy G.K."/>
            <person name="Gryganskyi A."/>
            <person name="Culley D."/>
            <person name="Magnuson J.K."/>
            <person name="James T.Y."/>
            <person name="O'Malley M.A."/>
            <person name="Stajich J.E."/>
            <person name="Spatafora J.W."/>
            <person name="Visel A."/>
            <person name="Grigoriev I.V."/>
        </authorList>
    </citation>
    <scope>NUCLEOTIDE SEQUENCE [LARGE SCALE GENOMIC DNA]</scope>
    <source>
        <strain evidence="8 9">68-887.2</strain>
    </source>
</reference>
<comment type="subcellular location">
    <subcellularLocation>
        <location evidence="1">Mitochondrion</location>
    </subcellularLocation>
</comment>
<name>A0A1Y2AW14_9TREE</name>
<dbReference type="GO" id="GO:0005763">
    <property type="term" value="C:mitochondrial small ribosomal subunit"/>
    <property type="evidence" value="ECO:0007669"/>
    <property type="project" value="TreeGrafter"/>
</dbReference>
<dbReference type="FunCoup" id="A0A1Y2AW14">
    <property type="interactions" value="27"/>
</dbReference>
<comment type="similarity">
    <text evidence="2">Belongs to the mitochondrion-specific ribosomal protein mS29 family.</text>
</comment>
<evidence type="ECO:0000313" key="8">
    <source>
        <dbReference type="EMBL" id="ORY26490.1"/>
    </source>
</evidence>
<dbReference type="OrthoDB" id="274828at2759"/>
<dbReference type="GO" id="GO:0003735">
    <property type="term" value="F:structural constituent of ribosome"/>
    <property type="evidence" value="ECO:0007669"/>
    <property type="project" value="TreeGrafter"/>
</dbReference>
<keyword evidence="3" id="KW-0809">Transit peptide</keyword>
<keyword evidence="5" id="KW-0496">Mitochondrion</keyword>
<keyword evidence="6" id="KW-0687">Ribonucleoprotein</keyword>
<evidence type="ECO:0000256" key="5">
    <source>
        <dbReference type="ARBA" id="ARBA00023128"/>
    </source>
</evidence>
<sequence length="448" mass="48718">MSFLGRPSTSRLVPLASSSRSIHTSAPVLAKGPKKQTLRVALKRTNRFGKGKENLVKPVRTITRTIPKLTFSGASEIPDLSNFIQLHPDTYASRSVGSPTTFPQQSFGRLQTFGLPRKLEKEFAEGGSPASVVRQRTVDLARTLDAARSSSSADKRYMITGGSGTGKSMLLFQAVNYAIDSKWIVLYTPRMDQWIDSSSPYAYSQETKTFHQPVLAAKLLQTTLSSNQKALAGLRLGETLPLEGGQILGPDTDLAEVCKIGSRDERISVPVLEAFFKALGSQTEVPVVWAMDEVHSVFTSSRYRAPDFSVLESYHLSMPLLALDYLTGRKTFSRGIVLAAYSHSTPSLPIPPVLTTALALPSTHATAITPYTPLNPTHLAHASASIQRFQVPFGMSPVEAGGMAEIWQKKGWARPAGDEALMSGLSLSMGNPEVMGKGWRFDFKSMAV</sequence>
<evidence type="ECO:0000256" key="2">
    <source>
        <dbReference type="ARBA" id="ARBA00009863"/>
    </source>
</evidence>
<evidence type="ECO:0000256" key="7">
    <source>
        <dbReference type="ARBA" id="ARBA00035140"/>
    </source>
</evidence>
<dbReference type="STRING" id="71784.A0A1Y2AW14"/>
<dbReference type="Pfam" id="PF10236">
    <property type="entry name" value="DAP3"/>
    <property type="match status" value="1"/>
</dbReference>
<dbReference type="InParanoid" id="A0A1Y2AW14"/>
<protein>
    <recommendedName>
        <fullName evidence="7">Small ribosomal subunit protein mS29</fullName>
    </recommendedName>
</protein>
<evidence type="ECO:0000256" key="4">
    <source>
        <dbReference type="ARBA" id="ARBA00022980"/>
    </source>
</evidence>
<evidence type="ECO:0000256" key="6">
    <source>
        <dbReference type="ARBA" id="ARBA00023274"/>
    </source>
</evidence>
<dbReference type="Proteomes" id="UP000193986">
    <property type="component" value="Unassembled WGS sequence"/>
</dbReference>
<keyword evidence="4" id="KW-0689">Ribosomal protein</keyword>
<dbReference type="AlphaFoldDB" id="A0A1Y2AW14"/>
<dbReference type="EMBL" id="MCFC01000047">
    <property type="protein sequence ID" value="ORY26490.1"/>
    <property type="molecule type" value="Genomic_DNA"/>
</dbReference>
<comment type="caution">
    <text evidence="8">The sequence shown here is derived from an EMBL/GenBank/DDBJ whole genome shotgun (WGS) entry which is preliminary data.</text>
</comment>
<dbReference type="PANTHER" id="PTHR12810:SF0">
    <property type="entry name" value="SMALL RIBOSOMAL SUBUNIT PROTEIN MS29"/>
    <property type="match status" value="1"/>
</dbReference>
<gene>
    <name evidence="8" type="ORF">BCR39DRAFT_540947</name>
</gene>
<evidence type="ECO:0000256" key="3">
    <source>
        <dbReference type="ARBA" id="ARBA00022946"/>
    </source>
</evidence>
<accession>A0A1Y2AW14</accession>
<keyword evidence="9" id="KW-1185">Reference proteome</keyword>
<evidence type="ECO:0000256" key="1">
    <source>
        <dbReference type="ARBA" id="ARBA00004173"/>
    </source>
</evidence>
<evidence type="ECO:0000313" key="9">
    <source>
        <dbReference type="Proteomes" id="UP000193986"/>
    </source>
</evidence>
<dbReference type="PANTHER" id="PTHR12810">
    <property type="entry name" value="MITOCHONDRIAL 28S RIBOSOMAL PROTEIN S29"/>
    <property type="match status" value="1"/>
</dbReference>